<name>A2YQ85_ORYSI</name>
<dbReference type="EMBL" id="CM000132">
    <property type="protein sequence ID" value="EAZ05246.1"/>
    <property type="molecule type" value="Genomic_DNA"/>
</dbReference>
<evidence type="ECO:0000313" key="1">
    <source>
        <dbReference type="EMBL" id="EAZ05246.1"/>
    </source>
</evidence>
<evidence type="ECO:0000313" key="2">
    <source>
        <dbReference type="Proteomes" id="UP000007015"/>
    </source>
</evidence>
<proteinExistence type="predicted"/>
<reference evidence="1 2" key="1">
    <citation type="journal article" date="2005" name="PLoS Biol.">
        <title>The genomes of Oryza sativa: a history of duplications.</title>
        <authorList>
            <person name="Yu J."/>
            <person name="Wang J."/>
            <person name="Lin W."/>
            <person name="Li S."/>
            <person name="Li H."/>
            <person name="Zhou J."/>
            <person name="Ni P."/>
            <person name="Dong W."/>
            <person name="Hu S."/>
            <person name="Zeng C."/>
            <person name="Zhang J."/>
            <person name="Zhang Y."/>
            <person name="Li R."/>
            <person name="Xu Z."/>
            <person name="Li S."/>
            <person name="Li X."/>
            <person name="Zheng H."/>
            <person name="Cong L."/>
            <person name="Lin L."/>
            <person name="Yin J."/>
            <person name="Geng J."/>
            <person name="Li G."/>
            <person name="Shi J."/>
            <person name="Liu J."/>
            <person name="Lv H."/>
            <person name="Li J."/>
            <person name="Wang J."/>
            <person name="Deng Y."/>
            <person name="Ran L."/>
            <person name="Shi X."/>
            <person name="Wang X."/>
            <person name="Wu Q."/>
            <person name="Li C."/>
            <person name="Ren X."/>
            <person name="Wang J."/>
            <person name="Wang X."/>
            <person name="Li D."/>
            <person name="Liu D."/>
            <person name="Zhang X."/>
            <person name="Ji Z."/>
            <person name="Zhao W."/>
            <person name="Sun Y."/>
            <person name="Zhang Z."/>
            <person name="Bao J."/>
            <person name="Han Y."/>
            <person name="Dong L."/>
            <person name="Ji J."/>
            <person name="Chen P."/>
            <person name="Wu S."/>
            <person name="Liu J."/>
            <person name="Xiao Y."/>
            <person name="Bu D."/>
            <person name="Tan J."/>
            <person name="Yang L."/>
            <person name="Ye C."/>
            <person name="Zhang J."/>
            <person name="Xu J."/>
            <person name="Zhou Y."/>
            <person name="Yu Y."/>
            <person name="Zhang B."/>
            <person name="Zhuang S."/>
            <person name="Wei H."/>
            <person name="Liu B."/>
            <person name="Lei M."/>
            <person name="Yu H."/>
            <person name="Li Y."/>
            <person name="Xu H."/>
            <person name="Wei S."/>
            <person name="He X."/>
            <person name="Fang L."/>
            <person name="Zhang Z."/>
            <person name="Zhang Y."/>
            <person name="Huang X."/>
            <person name="Su Z."/>
            <person name="Tong W."/>
            <person name="Li J."/>
            <person name="Tong Z."/>
            <person name="Li S."/>
            <person name="Ye J."/>
            <person name="Wang L."/>
            <person name="Fang L."/>
            <person name="Lei T."/>
            <person name="Chen C."/>
            <person name="Chen H."/>
            <person name="Xu Z."/>
            <person name="Li H."/>
            <person name="Huang H."/>
            <person name="Zhang F."/>
            <person name="Xu H."/>
            <person name="Li N."/>
            <person name="Zhao C."/>
            <person name="Li S."/>
            <person name="Dong L."/>
            <person name="Huang Y."/>
            <person name="Li L."/>
            <person name="Xi Y."/>
            <person name="Qi Q."/>
            <person name="Li W."/>
            <person name="Zhang B."/>
            <person name="Hu W."/>
            <person name="Zhang Y."/>
            <person name="Tian X."/>
            <person name="Jiao Y."/>
            <person name="Liang X."/>
            <person name="Jin J."/>
            <person name="Gao L."/>
            <person name="Zheng W."/>
            <person name="Hao B."/>
            <person name="Liu S."/>
            <person name="Wang W."/>
            <person name="Yuan L."/>
            <person name="Cao M."/>
            <person name="McDermott J."/>
            <person name="Samudrala R."/>
            <person name="Wang J."/>
            <person name="Wong G.K."/>
            <person name="Yang H."/>
        </authorList>
    </citation>
    <scope>NUCLEOTIDE SEQUENCE [LARGE SCALE GENOMIC DNA]</scope>
    <source>
        <strain evidence="2">cv. 93-11</strain>
    </source>
</reference>
<dbReference type="Gramene" id="BGIOSGA026450-TA">
    <property type="protein sequence ID" value="BGIOSGA026450-PA"/>
    <property type="gene ID" value="BGIOSGA026450"/>
</dbReference>
<organism evidence="1 2">
    <name type="scientific">Oryza sativa subsp. indica</name>
    <name type="common">Rice</name>
    <dbReference type="NCBI Taxonomy" id="39946"/>
    <lineage>
        <taxon>Eukaryota</taxon>
        <taxon>Viridiplantae</taxon>
        <taxon>Streptophyta</taxon>
        <taxon>Embryophyta</taxon>
        <taxon>Tracheophyta</taxon>
        <taxon>Spermatophyta</taxon>
        <taxon>Magnoliopsida</taxon>
        <taxon>Liliopsida</taxon>
        <taxon>Poales</taxon>
        <taxon>Poaceae</taxon>
        <taxon>BOP clade</taxon>
        <taxon>Oryzoideae</taxon>
        <taxon>Oryzeae</taxon>
        <taxon>Oryzinae</taxon>
        <taxon>Oryza</taxon>
        <taxon>Oryza sativa</taxon>
    </lineage>
</organism>
<gene>
    <name evidence="1" type="ORF">OsI_27448</name>
</gene>
<protein>
    <submittedName>
        <fullName evidence="1">Uncharacterized protein</fullName>
    </submittedName>
</protein>
<accession>A2YQ85</accession>
<dbReference type="Proteomes" id="UP000007015">
    <property type="component" value="Chromosome 7"/>
</dbReference>
<dbReference type="HOGENOM" id="CLU_1780520_0_0_1"/>
<keyword evidence="2" id="KW-1185">Reference proteome</keyword>
<sequence>MEEEEYEIPDLNLDLGVQEVLQDEGDGIPDLNLDPAVQGEDAFQYEDEELPDNQCFGAHEDEHPDPAMQAVELSNGRSAQEICHLNMEPANYGEDDIVFDDDGLYVLQDQSNYADEEDFDVYSPYMDVVFDEDLHTSSDEEGMTCK</sequence>
<dbReference type="AlphaFoldDB" id="A2YQ85"/>